<evidence type="ECO:0000313" key="4">
    <source>
        <dbReference type="Proteomes" id="UP000724874"/>
    </source>
</evidence>
<comment type="caution">
    <text evidence="3">The sequence shown here is derived from an EMBL/GenBank/DDBJ whole genome shotgun (WGS) entry which is preliminary data.</text>
</comment>
<dbReference type="Proteomes" id="UP000724874">
    <property type="component" value="Unassembled WGS sequence"/>
</dbReference>
<name>A0A9P5TU72_GYMJU</name>
<dbReference type="InterPro" id="IPR044034">
    <property type="entry name" value="NAC-like_UBA"/>
</dbReference>
<gene>
    <name evidence="3" type="ORF">CPB84DRAFT_1759621</name>
</gene>
<evidence type="ECO:0000259" key="2">
    <source>
        <dbReference type="Pfam" id="PF19026"/>
    </source>
</evidence>
<dbReference type="Gene3D" id="1.10.8.10">
    <property type="entry name" value="DNA helicase RuvA subunit, C-terminal domain"/>
    <property type="match status" value="1"/>
</dbReference>
<feature type="region of interest" description="Disordered" evidence="1">
    <location>
        <begin position="34"/>
        <end position="53"/>
    </location>
</feature>
<dbReference type="CDD" id="cd14361">
    <property type="entry name" value="UBA_HYPK"/>
    <property type="match status" value="1"/>
</dbReference>
<keyword evidence="4" id="KW-1185">Reference proteome</keyword>
<sequence>MSRSNGRLESEVIANYIDGFSYSKHKMEEAFRSGGFLDKPPAKSPTHSREANAPVLKREDIDLIVHEFEVSRSQAEKILAANDADLGKALRALVATPQ</sequence>
<feature type="domain" description="Nascent polypeptide-associated complex subunit alpha-like UBA" evidence="2">
    <location>
        <begin position="56"/>
        <end position="94"/>
    </location>
</feature>
<evidence type="ECO:0000256" key="1">
    <source>
        <dbReference type="SAM" id="MobiDB-lite"/>
    </source>
</evidence>
<dbReference type="Pfam" id="PF19026">
    <property type="entry name" value="UBA_HYPK"/>
    <property type="match status" value="1"/>
</dbReference>
<organism evidence="3 4">
    <name type="scientific">Gymnopilus junonius</name>
    <name type="common">Spectacular rustgill mushroom</name>
    <name type="synonym">Gymnopilus spectabilis subsp. junonius</name>
    <dbReference type="NCBI Taxonomy" id="109634"/>
    <lineage>
        <taxon>Eukaryota</taxon>
        <taxon>Fungi</taxon>
        <taxon>Dikarya</taxon>
        <taxon>Basidiomycota</taxon>
        <taxon>Agaricomycotina</taxon>
        <taxon>Agaricomycetes</taxon>
        <taxon>Agaricomycetidae</taxon>
        <taxon>Agaricales</taxon>
        <taxon>Agaricineae</taxon>
        <taxon>Hymenogastraceae</taxon>
        <taxon>Gymnopilus</taxon>
    </lineage>
</organism>
<proteinExistence type="predicted"/>
<dbReference type="AlphaFoldDB" id="A0A9P5TU72"/>
<protein>
    <recommendedName>
        <fullName evidence="2">Nascent polypeptide-associated complex subunit alpha-like UBA domain-containing protein</fullName>
    </recommendedName>
</protein>
<accession>A0A9P5TU72</accession>
<dbReference type="OrthoDB" id="285219at2759"/>
<evidence type="ECO:0000313" key="3">
    <source>
        <dbReference type="EMBL" id="KAF8912837.1"/>
    </source>
</evidence>
<dbReference type="InterPro" id="IPR038922">
    <property type="entry name" value="HYPK_UBA"/>
</dbReference>
<reference evidence="3" key="1">
    <citation type="submission" date="2020-11" db="EMBL/GenBank/DDBJ databases">
        <authorList>
            <consortium name="DOE Joint Genome Institute"/>
            <person name="Ahrendt S."/>
            <person name="Riley R."/>
            <person name="Andreopoulos W."/>
            <person name="LaButti K."/>
            <person name="Pangilinan J."/>
            <person name="Ruiz-duenas F.J."/>
            <person name="Barrasa J.M."/>
            <person name="Sanchez-Garcia M."/>
            <person name="Camarero S."/>
            <person name="Miyauchi S."/>
            <person name="Serrano A."/>
            <person name="Linde D."/>
            <person name="Babiker R."/>
            <person name="Drula E."/>
            <person name="Ayuso-Fernandez I."/>
            <person name="Pacheco R."/>
            <person name="Padilla G."/>
            <person name="Ferreira P."/>
            <person name="Barriuso J."/>
            <person name="Kellner H."/>
            <person name="Castanera R."/>
            <person name="Alfaro M."/>
            <person name="Ramirez L."/>
            <person name="Pisabarro A.G."/>
            <person name="Kuo A."/>
            <person name="Tritt A."/>
            <person name="Lipzen A."/>
            <person name="He G."/>
            <person name="Yan M."/>
            <person name="Ng V."/>
            <person name="Cullen D."/>
            <person name="Martin F."/>
            <person name="Rosso M.-N."/>
            <person name="Henrissat B."/>
            <person name="Hibbett D."/>
            <person name="Martinez A.T."/>
            <person name="Grigoriev I.V."/>
        </authorList>
    </citation>
    <scope>NUCLEOTIDE SEQUENCE</scope>
    <source>
        <strain evidence="3">AH 44721</strain>
    </source>
</reference>
<dbReference type="EMBL" id="JADNYJ010000002">
    <property type="protein sequence ID" value="KAF8912837.1"/>
    <property type="molecule type" value="Genomic_DNA"/>
</dbReference>